<dbReference type="AlphaFoldDB" id="Q0RW93"/>
<dbReference type="HOGENOM" id="CLU_178531_0_0_11"/>
<name>Q0RW93_RHOJR</name>
<geneLocation type="plasmid" evidence="1 2">
    <name>pRHL2</name>
</geneLocation>
<gene>
    <name evidence="1" type="ordered locus">RHA1_ro10250</name>
</gene>
<keyword evidence="1" id="KW-0614">Plasmid</keyword>
<sequence>MTCDDYITAAFSRDFVAEGYDHDTVERIHHSVFDEWIRALAQSGLFTNHAVANAAHRWKDNPHSLLDALLADADEITVKRYEIAWHALDRTSHLGFGAPPAAEYA</sequence>
<evidence type="ECO:0000313" key="2">
    <source>
        <dbReference type="Proteomes" id="UP000008710"/>
    </source>
</evidence>
<protein>
    <submittedName>
        <fullName evidence="1">Uncharacterized protein</fullName>
    </submittedName>
</protein>
<dbReference type="Proteomes" id="UP000008710">
    <property type="component" value="Plasmid pRHL2"/>
</dbReference>
<reference evidence="2" key="1">
    <citation type="journal article" date="2006" name="Proc. Natl. Acad. Sci. U.S.A.">
        <title>The complete genome of Rhodococcus sp. RHA1 provides insights into a catabolic powerhouse.</title>
        <authorList>
            <person name="McLeod M.P."/>
            <person name="Warren R.L."/>
            <person name="Hsiao W.W.L."/>
            <person name="Araki N."/>
            <person name="Myhre M."/>
            <person name="Fernandes C."/>
            <person name="Miyazawa D."/>
            <person name="Wong W."/>
            <person name="Lillquist A.L."/>
            <person name="Wang D."/>
            <person name="Dosanjh M."/>
            <person name="Hara H."/>
            <person name="Petrescu A."/>
            <person name="Morin R.D."/>
            <person name="Yang G."/>
            <person name="Stott J.M."/>
            <person name="Schein J.E."/>
            <person name="Shin H."/>
            <person name="Smailus D."/>
            <person name="Siddiqui A.S."/>
            <person name="Marra M.A."/>
            <person name="Jones S.J.M."/>
            <person name="Holt R."/>
            <person name="Brinkman F.S.L."/>
            <person name="Miyauchi K."/>
            <person name="Fukuda M."/>
            <person name="Davies J.E."/>
            <person name="Mohn W.W."/>
            <person name="Eltis L.D."/>
        </authorList>
    </citation>
    <scope>NUCLEOTIDE SEQUENCE [LARGE SCALE GENOMIC DNA]</scope>
    <source>
        <strain evidence="2">RHA1</strain>
    </source>
</reference>
<dbReference type="KEGG" id="rha:RHA1_ro10250"/>
<proteinExistence type="predicted"/>
<dbReference type="EMBL" id="CP000433">
    <property type="protein sequence ID" value="ABH00443.1"/>
    <property type="molecule type" value="Genomic_DNA"/>
</dbReference>
<accession>Q0RW93</accession>
<evidence type="ECO:0000313" key="1">
    <source>
        <dbReference type="EMBL" id="ABH00443.1"/>
    </source>
</evidence>
<organism evidence="1 2">
    <name type="scientific">Rhodococcus jostii (strain RHA1)</name>
    <dbReference type="NCBI Taxonomy" id="101510"/>
    <lineage>
        <taxon>Bacteria</taxon>
        <taxon>Bacillati</taxon>
        <taxon>Actinomycetota</taxon>
        <taxon>Actinomycetes</taxon>
        <taxon>Mycobacteriales</taxon>
        <taxon>Nocardiaceae</taxon>
        <taxon>Rhodococcus</taxon>
    </lineage>
</organism>